<protein>
    <submittedName>
        <fullName evidence="1">Uncharacterized protein</fullName>
    </submittedName>
</protein>
<evidence type="ECO:0000313" key="1">
    <source>
        <dbReference type="EMBL" id="GBM66471.1"/>
    </source>
</evidence>
<dbReference type="AlphaFoldDB" id="A0A4Y2HM53"/>
<name>A0A4Y2HM53_ARAVE</name>
<accession>A0A4Y2HM53</accession>
<dbReference type="EMBL" id="BGPR01182331">
    <property type="protein sequence ID" value="GBM66471.1"/>
    <property type="molecule type" value="Genomic_DNA"/>
</dbReference>
<keyword evidence="2" id="KW-1185">Reference proteome</keyword>
<sequence length="118" mass="13812">MEFLIDFFSLPDALEFEILYTYVILDDNILTKLALWMYGASSPNKEDNGERRFIHEYFGKHEAQMTKETTLLQISYSNRQQITSNNSSSTFNNAQLTRSHCRQNSKVIHPLPRASRYL</sequence>
<comment type="caution">
    <text evidence="1">The sequence shown here is derived from an EMBL/GenBank/DDBJ whole genome shotgun (WGS) entry which is preliminary data.</text>
</comment>
<proteinExistence type="predicted"/>
<gene>
    <name evidence="1" type="ORF">AVEN_167717_1</name>
</gene>
<evidence type="ECO:0000313" key="2">
    <source>
        <dbReference type="Proteomes" id="UP000499080"/>
    </source>
</evidence>
<organism evidence="1 2">
    <name type="scientific">Araneus ventricosus</name>
    <name type="common">Orbweaver spider</name>
    <name type="synonym">Epeira ventricosa</name>
    <dbReference type="NCBI Taxonomy" id="182803"/>
    <lineage>
        <taxon>Eukaryota</taxon>
        <taxon>Metazoa</taxon>
        <taxon>Ecdysozoa</taxon>
        <taxon>Arthropoda</taxon>
        <taxon>Chelicerata</taxon>
        <taxon>Arachnida</taxon>
        <taxon>Araneae</taxon>
        <taxon>Araneomorphae</taxon>
        <taxon>Entelegynae</taxon>
        <taxon>Araneoidea</taxon>
        <taxon>Araneidae</taxon>
        <taxon>Araneus</taxon>
    </lineage>
</organism>
<reference evidence="1 2" key="1">
    <citation type="journal article" date="2019" name="Sci. Rep.">
        <title>Orb-weaving spider Araneus ventricosus genome elucidates the spidroin gene catalogue.</title>
        <authorList>
            <person name="Kono N."/>
            <person name="Nakamura H."/>
            <person name="Ohtoshi R."/>
            <person name="Moran D.A.P."/>
            <person name="Shinohara A."/>
            <person name="Yoshida Y."/>
            <person name="Fujiwara M."/>
            <person name="Mori M."/>
            <person name="Tomita M."/>
            <person name="Arakawa K."/>
        </authorList>
    </citation>
    <scope>NUCLEOTIDE SEQUENCE [LARGE SCALE GENOMIC DNA]</scope>
</reference>
<dbReference type="Proteomes" id="UP000499080">
    <property type="component" value="Unassembled WGS sequence"/>
</dbReference>